<evidence type="ECO:0000313" key="2">
    <source>
        <dbReference type="Proteomes" id="UP001314170"/>
    </source>
</evidence>
<evidence type="ECO:0000313" key="1">
    <source>
        <dbReference type="EMBL" id="CAK7346181.1"/>
    </source>
</evidence>
<name>A0AAV1S417_9ROSI</name>
<dbReference type="AlphaFoldDB" id="A0AAV1S417"/>
<reference evidence="1 2" key="1">
    <citation type="submission" date="2024-01" db="EMBL/GenBank/DDBJ databases">
        <authorList>
            <person name="Waweru B."/>
        </authorList>
    </citation>
    <scope>NUCLEOTIDE SEQUENCE [LARGE SCALE GENOMIC DNA]</scope>
</reference>
<dbReference type="EMBL" id="CAWUPB010001173">
    <property type="protein sequence ID" value="CAK7346181.1"/>
    <property type="molecule type" value="Genomic_DNA"/>
</dbReference>
<protein>
    <submittedName>
        <fullName evidence="1">Uncharacterized protein</fullName>
    </submittedName>
</protein>
<gene>
    <name evidence="1" type="ORF">DCAF_LOCUS18852</name>
</gene>
<organism evidence="1 2">
    <name type="scientific">Dovyalis caffra</name>
    <dbReference type="NCBI Taxonomy" id="77055"/>
    <lineage>
        <taxon>Eukaryota</taxon>
        <taxon>Viridiplantae</taxon>
        <taxon>Streptophyta</taxon>
        <taxon>Embryophyta</taxon>
        <taxon>Tracheophyta</taxon>
        <taxon>Spermatophyta</taxon>
        <taxon>Magnoliopsida</taxon>
        <taxon>eudicotyledons</taxon>
        <taxon>Gunneridae</taxon>
        <taxon>Pentapetalae</taxon>
        <taxon>rosids</taxon>
        <taxon>fabids</taxon>
        <taxon>Malpighiales</taxon>
        <taxon>Salicaceae</taxon>
        <taxon>Flacourtieae</taxon>
        <taxon>Dovyalis</taxon>
    </lineage>
</organism>
<dbReference type="Proteomes" id="UP001314170">
    <property type="component" value="Unassembled WGS sequence"/>
</dbReference>
<comment type="caution">
    <text evidence="1">The sequence shown here is derived from an EMBL/GenBank/DDBJ whole genome shotgun (WGS) entry which is preliminary data.</text>
</comment>
<accession>A0AAV1S417</accession>
<keyword evidence="2" id="KW-1185">Reference proteome</keyword>
<sequence>MTSSHGSLVFPRKLVEKYTRKPHGIQVSQRAQHLLGQRNNTTTIDFINLLHICASDSPNPVLVPKELDLKGMKNYGVLSRAMKISLEAKNKRGFFIEPVKN</sequence>
<proteinExistence type="predicted"/>